<evidence type="ECO:0000256" key="11">
    <source>
        <dbReference type="ARBA" id="ARBA00023098"/>
    </source>
</evidence>
<comment type="similarity">
    <text evidence="13">Belongs to the LpxK family.</text>
</comment>
<feature type="binding site" evidence="13">
    <location>
        <begin position="60"/>
        <end position="67"/>
    </location>
    <ligand>
        <name>ATP</name>
        <dbReference type="ChEBI" id="CHEBI:30616"/>
    </ligand>
</feature>
<dbReference type="EC" id="2.7.1.130" evidence="3 13"/>
<dbReference type="AlphaFoldDB" id="A0A1B6VX36"/>
<dbReference type="GO" id="GO:0009029">
    <property type="term" value="F:lipid-A 4'-kinase activity"/>
    <property type="evidence" value="ECO:0007669"/>
    <property type="project" value="UniProtKB-UniRule"/>
</dbReference>
<dbReference type="HAMAP" id="MF_00409">
    <property type="entry name" value="LpxK"/>
    <property type="match status" value="1"/>
</dbReference>
<gene>
    <name evidence="13" type="primary">lpxK</name>
    <name evidence="14" type="ORF">A7Q00_08780</name>
</gene>
<organism evidence="14 15">
    <name type="scientific">Eikenella halliae</name>
    <dbReference type="NCBI Taxonomy" id="1795832"/>
    <lineage>
        <taxon>Bacteria</taxon>
        <taxon>Pseudomonadati</taxon>
        <taxon>Pseudomonadota</taxon>
        <taxon>Betaproteobacteria</taxon>
        <taxon>Neisseriales</taxon>
        <taxon>Neisseriaceae</taxon>
        <taxon>Eikenella</taxon>
    </lineage>
</organism>
<keyword evidence="10 13" id="KW-0067">ATP-binding</keyword>
<dbReference type="Pfam" id="PF02606">
    <property type="entry name" value="LpxK"/>
    <property type="match status" value="1"/>
</dbReference>
<evidence type="ECO:0000256" key="13">
    <source>
        <dbReference type="HAMAP-Rule" id="MF_00409"/>
    </source>
</evidence>
<dbReference type="NCBIfam" id="TIGR00682">
    <property type="entry name" value="lpxK"/>
    <property type="match status" value="1"/>
</dbReference>
<evidence type="ECO:0000256" key="7">
    <source>
        <dbReference type="ARBA" id="ARBA00022679"/>
    </source>
</evidence>
<evidence type="ECO:0000256" key="12">
    <source>
        <dbReference type="ARBA" id="ARBA00029757"/>
    </source>
</evidence>
<evidence type="ECO:0000256" key="10">
    <source>
        <dbReference type="ARBA" id="ARBA00022840"/>
    </source>
</evidence>
<dbReference type="Proteomes" id="UP000077726">
    <property type="component" value="Unassembled WGS sequence"/>
</dbReference>
<keyword evidence="6 13" id="KW-0441">Lipid A biosynthesis</keyword>
<proteinExistence type="inferred from homology"/>
<dbReference type="EMBL" id="LXSQ01000021">
    <property type="protein sequence ID" value="OAM40377.1"/>
    <property type="molecule type" value="Genomic_DNA"/>
</dbReference>
<sequence>MLHRLIERHWQTPNPLLTPILWPLARLFGLLAAWRREGYLKGRWHSEKLPVPVVVVGNVQAGGSGKTPVVQALVRALQERGIRPGIISRGYGRSGQGVHVLNSQSTAAQAGDEPLLLHRSTGAPAAVGSRRAEAGRALLAAHPEVQIIIADDGLQHYALQRDFELAVFPAADVGRPLDLLPNGNLREPLQRLESVNAVLLANSTPDSPEPDWALPDNVLLCRSRLQYGQIYRLHRPHEPLPEGYMKQRRVIAAAAIAKPERFFAELARLGIETQRQMALPDHAAWQIADLPAADCYIVTEKDAVKLAADTAQEVWVLPVRAELPEALVQAVIRLCLPDREHRLPENGKAT</sequence>
<dbReference type="InterPro" id="IPR027417">
    <property type="entry name" value="P-loop_NTPase"/>
</dbReference>
<reference evidence="15" key="1">
    <citation type="submission" date="2016-05" db="EMBL/GenBank/DDBJ databases">
        <title>Draft genome of Corynebacterium afermentans subsp. afermentans LCDC 88199T.</title>
        <authorList>
            <person name="Bernier A.-M."/>
            <person name="Bernard K."/>
        </authorList>
    </citation>
    <scope>NUCLEOTIDE SEQUENCE [LARGE SCALE GENOMIC DNA]</scope>
    <source>
        <strain evidence="15">NML130454</strain>
    </source>
</reference>
<dbReference type="PANTHER" id="PTHR42724">
    <property type="entry name" value="TETRAACYLDISACCHARIDE 4'-KINASE"/>
    <property type="match status" value="1"/>
</dbReference>
<evidence type="ECO:0000256" key="8">
    <source>
        <dbReference type="ARBA" id="ARBA00022741"/>
    </source>
</evidence>
<keyword evidence="7 13" id="KW-0808">Transferase</keyword>
<evidence type="ECO:0000256" key="4">
    <source>
        <dbReference type="ARBA" id="ARBA00016436"/>
    </source>
</evidence>
<protein>
    <recommendedName>
        <fullName evidence="4 13">Tetraacyldisaccharide 4'-kinase</fullName>
        <ecNumber evidence="3 13">2.7.1.130</ecNumber>
    </recommendedName>
    <alternativeName>
        <fullName evidence="12 13">Lipid A 4'-kinase</fullName>
    </alternativeName>
</protein>
<evidence type="ECO:0000256" key="2">
    <source>
        <dbReference type="ARBA" id="ARBA00004870"/>
    </source>
</evidence>
<dbReference type="GO" id="GO:0005886">
    <property type="term" value="C:plasma membrane"/>
    <property type="evidence" value="ECO:0007669"/>
    <property type="project" value="TreeGrafter"/>
</dbReference>
<evidence type="ECO:0000313" key="14">
    <source>
        <dbReference type="EMBL" id="OAM40377.1"/>
    </source>
</evidence>
<keyword evidence="8 13" id="KW-0547">Nucleotide-binding</keyword>
<evidence type="ECO:0000313" key="15">
    <source>
        <dbReference type="Proteomes" id="UP000077726"/>
    </source>
</evidence>
<keyword evidence="9 13" id="KW-0418">Kinase</keyword>
<accession>A0A1B6VX36</accession>
<comment type="caution">
    <text evidence="14">The sequence shown here is derived from an EMBL/GenBank/DDBJ whole genome shotgun (WGS) entry which is preliminary data.</text>
</comment>
<evidence type="ECO:0000256" key="3">
    <source>
        <dbReference type="ARBA" id="ARBA00012071"/>
    </source>
</evidence>
<dbReference type="SUPFAM" id="SSF52540">
    <property type="entry name" value="P-loop containing nucleoside triphosphate hydrolases"/>
    <property type="match status" value="1"/>
</dbReference>
<evidence type="ECO:0000256" key="5">
    <source>
        <dbReference type="ARBA" id="ARBA00022516"/>
    </source>
</evidence>
<comment type="catalytic activity">
    <reaction evidence="13">
        <text>a lipid A disaccharide + ATP = a lipid IVA + ADP + H(+)</text>
        <dbReference type="Rhea" id="RHEA:67840"/>
        <dbReference type="ChEBI" id="CHEBI:15378"/>
        <dbReference type="ChEBI" id="CHEBI:30616"/>
        <dbReference type="ChEBI" id="CHEBI:176343"/>
        <dbReference type="ChEBI" id="CHEBI:176425"/>
        <dbReference type="ChEBI" id="CHEBI:456216"/>
        <dbReference type="EC" id="2.7.1.130"/>
    </reaction>
</comment>
<dbReference type="CDD" id="cd01983">
    <property type="entry name" value="SIMIBI"/>
    <property type="match status" value="1"/>
</dbReference>
<keyword evidence="5 13" id="KW-0444">Lipid biosynthesis</keyword>
<dbReference type="GO" id="GO:0009244">
    <property type="term" value="P:lipopolysaccharide core region biosynthetic process"/>
    <property type="evidence" value="ECO:0007669"/>
    <property type="project" value="TreeGrafter"/>
</dbReference>
<comment type="pathway">
    <text evidence="2 13">Glycolipid biosynthesis; lipid IV(A) biosynthesis; lipid IV(A) from (3R)-3-hydroxytetradecanoyl-[acyl-carrier-protein] and UDP-N-acetyl-alpha-D-glucosamine: step 6/6.</text>
</comment>
<dbReference type="GO" id="GO:0005524">
    <property type="term" value="F:ATP binding"/>
    <property type="evidence" value="ECO:0007669"/>
    <property type="project" value="UniProtKB-UniRule"/>
</dbReference>
<keyword evidence="11 13" id="KW-0443">Lipid metabolism</keyword>
<dbReference type="STRING" id="1795832.A7Q00_08780"/>
<name>A0A1B6VX36_9NEIS</name>
<comment type="function">
    <text evidence="1 13">Transfers the gamma-phosphate of ATP to the 4'-position of a tetraacyldisaccharide 1-phosphate intermediate (termed DS-1-P) to form tetraacyldisaccharide 1,4'-bis-phosphate (lipid IVA).</text>
</comment>
<dbReference type="RefSeq" id="WP_064090185.1">
    <property type="nucleotide sequence ID" value="NZ_LXSQ01000021.1"/>
</dbReference>
<dbReference type="UniPathway" id="UPA00359">
    <property type="reaction ID" value="UER00482"/>
</dbReference>
<evidence type="ECO:0000256" key="1">
    <source>
        <dbReference type="ARBA" id="ARBA00002274"/>
    </source>
</evidence>
<keyword evidence="15" id="KW-1185">Reference proteome</keyword>
<dbReference type="GO" id="GO:0009245">
    <property type="term" value="P:lipid A biosynthetic process"/>
    <property type="evidence" value="ECO:0007669"/>
    <property type="project" value="UniProtKB-UniRule"/>
</dbReference>
<evidence type="ECO:0000256" key="6">
    <source>
        <dbReference type="ARBA" id="ARBA00022556"/>
    </source>
</evidence>
<evidence type="ECO:0000256" key="9">
    <source>
        <dbReference type="ARBA" id="ARBA00022777"/>
    </source>
</evidence>
<dbReference type="InterPro" id="IPR003758">
    <property type="entry name" value="LpxK"/>
</dbReference>
<dbReference type="OrthoDB" id="9766423at2"/>
<dbReference type="PANTHER" id="PTHR42724:SF1">
    <property type="entry name" value="TETRAACYLDISACCHARIDE 4'-KINASE, MITOCHONDRIAL-RELATED"/>
    <property type="match status" value="1"/>
</dbReference>